<evidence type="ECO:0000256" key="2">
    <source>
        <dbReference type="PROSITE-ProRule" id="PRU00284"/>
    </source>
</evidence>
<proteinExistence type="predicted"/>
<dbReference type="SUPFAM" id="SSF46458">
    <property type="entry name" value="Globin-like"/>
    <property type="match status" value="1"/>
</dbReference>
<name>A0A268ACV9_9BACI</name>
<dbReference type="Pfam" id="PF11563">
    <property type="entry name" value="Protoglobin"/>
    <property type="match status" value="1"/>
</dbReference>
<accession>A0A268ACV9</accession>
<protein>
    <recommendedName>
        <fullName evidence="4">Methyl-accepting transducer domain-containing protein</fullName>
    </recommendedName>
</protein>
<evidence type="ECO:0000259" key="4">
    <source>
        <dbReference type="PROSITE" id="PS50111"/>
    </source>
</evidence>
<dbReference type="Proteomes" id="UP000216013">
    <property type="component" value="Unassembled WGS sequence"/>
</dbReference>
<feature type="domain" description="Methyl-accepting transducer" evidence="4">
    <location>
        <begin position="227"/>
        <end position="428"/>
    </location>
</feature>
<dbReference type="SMART" id="SM00283">
    <property type="entry name" value="MA"/>
    <property type="match status" value="1"/>
</dbReference>
<dbReference type="Gene3D" id="1.10.490.10">
    <property type="entry name" value="Globins"/>
    <property type="match status" value="1"/>
</dbReference>
<dbReference type="InterPro" id="IPR012292">
    <property type="entry name" value="Globin/Proto"/>
</dbReference>
<dbReference type="GO" id="GO:0016020">
    <property type="term" value="C:membrane"/>
    <property type="evidence" value="ECO:0007669"/>
    <property type="project" value="InterPro"/>
</dbReference>
<evidence type="ECO:0000256" key="1">
    <source>
        <dbReference type="ARBA" id="ARBA00023224"/>
    </source>
</evidence>
<dbReference type="SUPFAM" id="SSF58104">
    <property type="entry name" value="Methyl-accepting chemotaxis protein (MCP) signaling domain"/>
    <property type="match status" value="1"/>
</dbReference>
<dbReference type="PANTHER" id="PTHR32089">
    <property type="entry name" value="METHYL-ACCEPTING CHEMOTAXIS PROTEIN MCPB"/>
    <property type="match status" value="1"/>
</dbReference>
<feature type="coiled-coil region" evidence="3">
    <location>
        <begin position="263"/>
        <end position="290"/>
    </location>
</feature>
<dbReference type="Pfam" id="PF00015">
    <property type="entry name" value="MCPsignal"/>
    <property type="match status" value="1"/>
</dbReference>
<keyword evidence="1 2" id="KW-0807">Transducer</keyword>
<evidence type="ECO:0000313" key="5">
    <source>
        <dbReference type="EMBL" id="PAD21961.1"/>
    </source>
</evidence>
<dbReference type="GO" id="GO:0007165">
    <property type="term" value="P:signal transduction"/>
    <property type="evidence" value="ECO:0007669"/>
    <property type="project" value="UniProtKB-KW"/>
</dbReference>
<dbReference type="PROSITE" id="PS50111">
    <property type="entry name" value="CHEMOTAXIS_TRANSDUC_2"/>
    <property type="match status" value="1"/>
</dbReference>
<dbReference type="EMBL" id="NPBV01000003">
    <property type="protein sequence ID" value="PAD21961.1"/>
    <property type="molecule type" value="Genomic_DNA"/>
</dbReference>
<dbReference type="GO" id="GO:0019825">
    <property type="term" value="F:oxygen binding"/>
    <property type="evidence" value="ECO:0007669"/>
    <property type="project" value="InterPro"/>
</dbReference>
<reference evidence="5 6" key="1">
    <citation type="submission" date="2017-07" db="EMBL/GenBank/DDBJ databases">
        <title>Isolation and whole genome analysis of endospore-forming bacteria from heroin.</title>
        <authorList>
            <person name="Kalinowski J."/>
            <person name="Ahrens B."/>
            <person name="Al-Dilaimi A."/>
            <person name="Winkler A."/>
            <person name="Wibberg D."/>
            <person name="Schleenbecker U."/>
            <person name="Ruckert C."/>
            <person name="Wolfel R."/>
            <person name="Grass G."/>
        </authorList>
    </citation>
    <scope>NUCLEOTIDE SEQUENCE [LARGE SCALE GENOMIC DNA]</scope>
    <source>
        <strain evidence="5 6">7528</strain>
    </source>
</reference>
<sequence>MGDSMRRISMLLKRKKERQAEAVELTNISKEAKVVLKIEGELKKQLDMIHLTEDDLSVLTGLQPLVCAEIESIVSRFYQNITNQENLLAIIESNSSVERLKQTLKRHIQEMFDGKVDADYVEKRKRIALIHAKIGLEPKWYMGAFQDLLQQMLSIFEQHLTDFAAYRIAVLATTKIFNIEQQIVLDAYNTEHESVHIEHIEKQDKLYESIQVTSESLTSIFLKVNRAVEELVTFSTKLTEQSNETKQTAKEVVNHSEEGQAGLASQQQRMQHIGEQMEMVQKELTALEAAAAKIGSIVGLVEGIAEQTNLLSLNASIESARAGEQGKGFAVVASEVRKLAEETKSSVSDVTALIQDTHSQISNVSKFMETAEDLIANGTVQLGDVTSKFENIMTHSQSNEQISSRTEESIKQFTGELMDVKGAMQQAESVLRQLNELT</sequence>
<gene>
    <name evidence="5" type="ORF">CHH64_04760</name>
</gene>
<dbReference type="InterPro" id="IPR039379">
    <property type="entry name" value="Protoglobin_sensor_dom"/>
</dbReference>
<dbReference type="InterPro" id="IPR004089">
    <property type="entry name" value="MCPsignal_dom"/>
</dbReference>
<dbReference type="PANTHER" id="PTHR32089:SF118">
    <property type="entry name" value="HEME-BASED AEROTACTIC TRANSDUCER HEMAT"/>
    <property type="match status" value="1"/>
</dbReference>
<dbReference type="GO" id="GO:0020037">
    <property type="term" value="F:heme binding"/>
    <property type="evidence" value="ECO:0007669"/>
    <property type="project" value="InterPro"/>
</dbReference>
<comment type="caution">
    <text evidence="5">The sequence shown here is derived from an EMBL/GenBank/DDBJ whole genome shotgun (WGS) entry which is preliminary data.</text>
</comment>
<keyword evidence="3" id="KW-0175">Coiled coil</keyword>
<dbReference type="CDD" id="cd01068">
    <property type="entry name" value="globin_sensor"/>
    <property type="match status" value="1"/>
</dbReference>
<dbReference type="AlphaFoldDB" id="A0A268ACV9"/>
<dbReference type="InterPro" id="IPR044398">
    <property type="entry name" value="Globin-sensor_dom"/>
</dbReference>
<evidence type="ECO:0000313" key="6">
    <source>
        <dbReference type="Proteomes" id="UP000216013"/>
    </source>
</evidence>
<organism evidence="5 6">
    <name type="scientific">Terribacillus saccharophilus</name>
    <dbReference type="NCBI Taxonomy" id="361277"/>
    <lineage>
        <taxon>Bacteria</taxon>
        <taxon>Bacillati</taxon>
        <taxon>Bacillota</taxon>
        <taxon>Bacilli</taxon>
        <taxon>Bacillales</taxon>
        <taxon>Bacillaceae</taxon>
        <taxon>Terribacillus</taxon>
    </lineage>
</organism>
<dbReference type="InterPro" id="IPR009050">
    <property type="entry name" value="Globin-like_sf"/>
</dbReference>
<dbReference type="Gene3D" id="1.10.287.950">
    <property type="entry name" value="Methyl-accepting chemotaxis protein"/>
    <property type="match status" value="1"/>
</dbReference>
<evidence type="ECO:0000256" key="3">
    <source>
        <dbReference type="SAM" id="Coils"/>
    </source>
</evidence>